<organism evidence="2">
    <name type="scientific">hydrothermal vent metagenome</name>
    <dbReference type="NCBI Taxonomy" id="652676"/>
    <lineage>
        <taxon>unclassified sequences</taxon>
        <taxon>metagenomes</taxon>
        <taxon>ecological metagenomes</taxon>
    </lineage>
</organism>
<dbReference type="EMBL" id="UOEV01000070">
    <property type="protein sequence ID" value="VAW32832.1"/>
    <property type="molecule type" value="Genomic_DNA"/>
</dbReference>
<accession>A0A3B0V268</accession>
<protein>
    <recommendedName>
        <fullName evidence="3">VanZ-like domain-containing protein</fullName>
    </recommendedName>
</protein>
<sequence length="119" mass="13607">MRLRLLIAALIFATILALLEWLALADFLYWRYVWFDTVMHFVGGLSLGTFIVALLPRFRPVFYIVAVFVLVVGWEVFEAVIGTPRAQNFFFDTSVDLLMDAIGATVAYILARNTLWRSV</sequence>
<keyword evidence="1" id="KW-0472">Membrane</keyword>
<evidence type="ECO:0008006" key="3">
    <source>
        <dbReference type="Google" id="ProtNLM"/>
    </source>
</evidence>
<feature type="transmembrane region" description="Helical" evidence="1">
    <location>
        <begin position="89"/>
        <end position="111"/>
    </location>
</feature>
<name>A0A3B0V268_9ZZZZ</name>
<reference evidence="2" key="1">
    <citation type="submission" date="2018-06" db="EMBL/GenBank/DDBJ databases">
        <authorList>
            <person name="Zhirakovskaya E."/>
        </authorList>
    </citation>
    <scope>NUCLEOTIDE SEQUENCE</scope>
</reference>
<feature type="transmembrane region" description="Helical" evidence="1">
    <location>
        <begin position="62"/>
        <end position="83"/>
    </location>
</feature>
<evidence type="ECO:0000313" key="2">
    <source>
        <dbReference type="EMBL" id="VAW32832.1"/>
    </source>
</evidence>
<evidence type="ECO:0000256" key="1">
    <source>
        <dbReference type="SAM" id="Phobius"/>
    </source>
</evidence>
<feature type="transmembrane region" description="Helical" evidence="1">
    <location>
        <begin position="35"/>
        <end position="55"/>
    </location>
</feature>
<keyword evidence="1" id="KW-1133">Transmembrane helix</keyword>
<gene>
    <name evidence="2" type="ORF">MNBD_CPR01-546</name>
</gene>
<dbReference type="AlphaFoldDB" id="A0A3B0V268"/>
<keyword evidence="1" id="KW-0812">Transmembrane</keyword>
<proteinExistence type="predicted"/>